<dbReference type="GO" id="GO:0001771">
    <property type="term" value="P:immunological synapse formation"/>
    <property type="evidence" value="ECO:0007669"/>
    <property type="project" value="TreeGrafter"/>
</dbReference>
<feature type="domain" description="C2" evidence="2">
    <location>
        <begin position="1"/>
        <end position="107"/>
    </location>
</feature>
<dbReference type="Gene3D" id="2.60.40.150">
    <property type="entry name" value="C2 domain"/>
    <property type="match status" value="1"/>
</dbReference>
<dbReference type="AlphaFoldDB" id="A0A7L3ESU0"/>
<evidence type="ECO:0000256" key="1">
    <source>
        <dbReference type="ARBA" id="ARBA00022729"/>
    </source>
</evidence>
<protein>
    <submittedName>
        <fullName evidence="3">PERF protein</fullName>
    </submittedName>
</protein>
<dbReference type="GO" id="GO:0001913">
    <property type="term" value="P:T cell mediated cytotoxicity"/>
    <property type="evidence" value="ECO:0007669"/>
    <property type="project" value="TreeGrafter"/>
</dbReference>
<dbReference type="GO" id="GO:0016020">
    <property type="term" value="C:membrane"/>
    <property type="evidence" value="ECO:0007669"/>
    <property type="project" value="TreeGrafter"/>
</dbReference>
<feature type="non-terminal residue" evidence="3">
    <location>
        <position position="1"/>
    </location>
</feature>
<reference evidence="3 4" key="1">
    <citation type="submission" date="2019-09" db="EMBL/GenBank/DDBJ databases">
        <title>Bird 10,000 Genomes (B10K) Project - Family phase.</title>
        <authorList>
            <person name="Zhang G."/>
        </authorList>
    </citation>
    <scope>NUCLEOTIDE SEQUENCE [LARGE SCALE GENOMIC DNA]</scope>
    <source>
        <strain evidence="3">B10K-DU-012-41</strain>
    </source>
</reference>
<evidence type="ECO:0000313" key="4">
    <source>
        <dbReference type="Proteomes" id="UP000563107"/>
    </source>
</evidence>
<sequence length="151" mass="16368">CPAHRGQAHLSIQVWGGRGWRGDPLTPTDAYVRATFSGRSARTATAWNTDHPRWGQRLDFGQVLLLPGAYLELQVWDEDHGWDDDFLGSCRQPLTAGGSSDVVCFAGGGRLDFGLSVRCGPALAGPWCHDYVPRAPEGGAGIQDGVRWPPE</sequence>
<gene>
    <name evidence="3" type="primary">Prf1</name>
    <name evidence="3" type="ORF">CHAFRE_R14764</name>
</gene>
<comment type="caution">
    <text evidence="3">The sequence shown here is derived from an EMBL/GenBank/DDBJ whole genome shotgun (WGS) entry which is preliminary data.</text>
</comment>
<keyword evidence="1" id="KW-0732">Signal</keyword>
<proteinExistence type="predicted"/>
<dbReference type="InterPro" id="IPR035892">
    <property type="entry name" value="C2_domain_sf"/>
</dbReference>
<organism evidence="3 4">
    <name type="scientific">Chaetops frenatus</name>
    <name type="common">Rufous rock-jumper</name>
    <dbReference type="NCBI Taxonomy" id="221966"/>
    <lineage>
        <taxon>Eukaryota</taxon>
        <taxon>Metazoa</taxon>
        <taxon>Chordata</taxon>
        <taxon>Craniata</taxon>
        <taxon>Vertebrata</taxon>
        <taxon>Euteleostomi</taxon>
        <taxon>Archelosauria</taxon>
        <taxon>Archosauria</taxon>
        <taxon>Dinosauria</taxon>
        <taxon>Saurischia</taxon>
        <taxon>Theropoda</taxon>
        <taxon>Coelurosauria</taxon>
        <taxon>Aves</taxon>
        <taxon>Neognathae</taxon>
        <taxon>Neoaves</taxon>
        <taxon>Telluraves</taxon>
        <taxon>Australaves</taxon>
        <taxon>Passeriformes</taxon>
        <taxon>Picathartidae</taxon>
        <taxon>Chaetops</taxon>
    </lineage>
</organism>
<dbReference type="Pfam" id="PF00168">
    <property type="entry name" value="C2"/>
    <property type="match status" value="1"/>
</dbReference>
<dbReference type="Proteomes" id="UP000563107">
    <property type="component" value="Unassembled WGS sequence"/>
</dbReference>
<dbReference type="SMART" id="SM00239">
    <property type="entry name" value="C2"/>
    <property type="match status" value="1"/>
</dbReference>
<dbReference type="EMBL" id="VZTR01030481">
    <property type="protein sequence ID" value="NXT71228.1"/>
    <property type="molecule type" value="Genomic_DNA"/>
</dbReference>
<dbReference type="InterPro" id="IPR052784">
    <property type="entry name" value="Perforin-1_pore-forming"/>
</dbReference>
<dbReference type="InterPro" id="IPR000008">
    <property type="entry name" value="C2_dom"/>
</dbReference>
<dbReference type="GO" id="GO:0022829">
    <property type="term" value="F:wide pore channel activity"/>
    <property type="evidence" value="ECO:0007669"/>
    <property type="project" value="TreeGrafter"/>
</dbReference>
<dbReference type="SUPFAM" id="SSF49562">
    <property type="entry name" value="C2 domain (Calcium/lipid-binding domain, CaLB)"/>
    <property type="match status" value="1"/>
</dbReference>
<dbReference type="PANTHER" id="PTHR46096">
    <property type="entry name" value="PERFORIN-1"/>
    <property type="match status" value="1"/>
</dbReference>
<evidence type="ECO:0000259" key="2">
    <source>
        <dbReference type="PROSITE" id="PS50004"/>
    </source>
</evidence>
<dbReference type="GO" id="GO:0051607">
    <property type="term" value="P:defense response to virus"/>
    <property type="evidence" value="ECO:0007669"/>
    <property type="project" value="TreeGrafter"/>
</dbReference>
<evidence type="ECO:0000313" key="3">
    <source>
        <dbReference type="EMBL" id="NXT71228.1"/>
    </source>
</evidence>
<accession>A0A7L3ESU0</accession>
<keyword evidence="4" id="KW-1185">Reference proteome</keyword>
<dbReference type="PROSITE" id="PS50004">
    <property type="entry name" value="C2"/>
    <property type="match status" value="1"/>
</dbReference>
<feature type="non-terminal residue" evidence="3">
    <location>
        <position position="151"/>
    </location>
</feature>
<name>A0A7L3ESU0_9PASS</name>
<dbReference type="PANTHER" id="PTHR46096:SF3">
    <property type="entry name" value="PERFORIN-1"/>
    <property type="match status" value="1"/>
</dbReference>